<evidence type="ECO:0000256" key="1">
    <source>
        <dbReference type="ARBA" id="ARBA00022679"/>
    </source>
</evidence>
<dbReference type="RefSeq" id="WP_185671494.1">
    <property type="nucleotide sequence ID" value="NZ_JACJVP010000041.1"/>
</dbReference>
<accession>A0A7X0RU85</accession>
<dbReference type="CDD" id="cd04301">
    <property type="entry name" value="NAT_SF"/>
    <property type="match status" value="2"/>
</dbReference>
<dbReference type="GO" id="GO:0016747">
    <property type="term" value="F:acyltransferase activity, transferring groups other than amino-acyl groups"/>
    <property type="evidence" value="ECO:0007669"/>
    <property type="project" value="InterPro"/>
</dbReference>
<dbReference type="Gene3D" id="3.40.630.30">
    <property type="match status" value="1"/>
</dbReference>
<evidence type="ECO:0000313" key="4">
    <source>
        <dbReference type="EMBL" id="MBB6673626.1"/>
    </source>
</evidence>
<gene>
    <name evidence="4" type="ORF">H7C19_23375</name>
</gene>
<reference evidence="4 5" key="1">
    <citation type="submission" date="2020-08" db="EMBL/GenBank/DDBJ databases">
        <title>Cohnella phylogeny.</title>
        <authorList>
            <person name="Dunlap C."/>
        </authorList>
    </citation>
    <scope>NUCLEOTIDE SEQUENCE [LARGE SCALE GENOMIC DNA]</scope>
    <source>
        <strain evidence="4 5">DSM 28246</strain>
    </source>
</reference>
<dbReference type="InterPro" id="IPR016181">
    <property type="entry name" value="Acyl_CoA_acyltransferase"/>
</dbReference>
<sequence length="293" mass="33539">MNLQTRILNALSDEQYQEIQALHRLCESAEGLHLKINWDMIKNRLGDERNDYLAYADGRLIGYLALYVFHDGEAEVSAIVHPDHRRQGIFATLLEEARKELVDRRIPQFLFIVDEKSSSGQAVARRLGTRFDHSEFKMKTAAGEAVLADTHPLSLTRATERDLADMAELDGACFGPEFSEVSERSRRDMDHPQRLHYLYREDGRLIGKVNLNVIEPGLGFVYGFCIRPNRQGQGIGRAMLSALMARYQDQVDAFALEVFGENRHALRLYERCGFRLISQDDYYALPTSAQERQ</sequence>
<organism evidence="4 5">
    <name type="scientific">Cohnella nanjingensis</name>
    <dbReference type="NCBI Taxonomy" id="1387779"/>
    <lineage>
        <taxon>Bacteria</taxon>
        <taxon>Bacillati</taxon>
        <taxon>Bacillota</taxon>
        <taxon>Bacilli</taxon>
        <taxon>Bacillales</taxon>
        <taxon>Paenibacillaceae</taxon>
        <taxon>Cohnella</taxon>
    </lineage>
</organism>
<dbReference type="Proteomes" id="UP000547209">
    <property type="component" value="Unassembled WGS sequence"/>
</dbReference>
<name>A0A7X0RU85_9BACL</name>
<proteinExistence type="predicted"/>
<dbReference type="EMBL" id="JACJVP010000041">
    <property type="protein sequence ID" value="MBB6673626.1"/>
    <property type="molecule type" value="Genomic_DNA"/>
</dbReference>
<keyword evidence="1 4" id="KW-0808">Transferase</keyword>
<protein>
    <submittedName>
        <fullName evidence="4">GNAT family N-acetyltransferase</fullName>
    </submittedName>
</protein>
<keyword evidence="2" id="KW-0012">Acyltransferase</keyword>
<dbReference type="PROSITE" id="PS51186">
    <property type="entry name" value="GNAT"/>
    <property type="match status" value="2"/>
</dbReference>
<dbReference type="Pfam" id="PF00583">
    <property type="entry name" value="Acetyltransf_1"/>
    <property type="match status" value="2"/>
</dbReference>
<dbReference type="PANTHER" id="PTHR43877">
    <property type="entry name" value="AMINOALKYLPHOSPHONATE N-ACETYLTRANSFERASE-RELATED-RELATED"/>
    <property type="match status" value="1"/>
</dbReference>
<feature type="domain" description="N-acetyltransferase" evidence="3">
    <location>
        <begin position="153"/>
        <end position="293"/>
    </location>
</feature>
<dbReference type="AlphaFoldDB" id="A0A7X0RU85"/>
<evidence type="ECO:0000256" key="2">
    <source>
        <dbReference type="ARBA" id="ARBA00023315"/>
    </source>
</evidence>
<dbReference type="InterPro" id="IPR000182">
    <property type="entry name" value="GNAT_dom"/>
</dbReference>
<feature type="domain" description="N-acetyltransferase" evidence="3">
    <location>
        <begin position="6"/>
        <end position="152"/>
    </location>
</feature>
<keyword evidence="5" id="KW-1185">Reference proteome</keyword>
<comment type="caution">
    <text evidence="4">The sequence shown here is derived from an EMBL/GenBank/DDBJ whole genome shotgun (WGS) entry which is preliminary data.</text>
</comment>
<evidence type="ECO:0000313" key="5">
    <source>
        <dbReference type="Proteomes" id="UP000547209"/>
    </source>
</evidence>
<evidence type="ECO:0000259" key="3">
    <source>
        <dbReference type="PROSITE" id="PS51186"/>
    </source>
</evidence>
<dbReference type="InterPro" id="IPR050832">
    <property type="entry name" value="Bact_Acetyltransf"/>
</dbReference>
<dbReference type="SUPFAM" id="SSF55729">
    <property type="entry name" value="Acyl-CoA N-acyltransferases (Nat)"/>
    <property type="match status" value="2"/>
</dbReference>